<dbReference type="InterPro" id="IPR056510">
    <property type="entry name" value="WapI"/>
</dbReference>
<reference evidence="1 2" key="1">
    <citation type="submission" date="2018-05" db="EMBL/GenBank/DDBJ databases">
        <title>The Hungate 1000. A catalogue of reference genomes from the rumen microbiome.</title>
        <authorList>
            <person name="Kelly W."/>
        </authorList>
    </citation>
    <scope>NUCLEOTIDE SEQUENCE [LARGE SCALE GENOMIC DNA]</scope>
    <source>
        <strain evidence="1 2">SAb67</strain>
    </source>
</reference>
<dbReference type="EMBL" id="QGDI01000010">
    <property type="protein sequence ID" value="PWJ11354.1"/>
    <property type="molecule type" value="Genomic_DNA"/>
</dbReference>
<sequence length="156" mass="18630">MQLNLDLDGIEFRFRITKYEKSNSENLYKLYDQWCIVELSLRSGSWLNYQISSEVLLSYEVEEIRDKISDFLEDKIQLQEELGFVEPDLTFIINPKVDIDLQIHFWDEGLTANYLSLCFDRNNLECLLVYLRYITKEIQTDDEMLQKLIADNVIRI</sequence>
<protein>
    <submittedName>
        <fullName evidence="1">Uncharacterized protein</fullName>
    </submittedName>
</protein>
<name>A0A315XXD6_RUMFL</name>
<dbReference type="Pfam" id="PF24716">
    <property type="entry name" value="WapI"/>
    <property type="match status" value="1"/>
</dbReference>
<evidence type="ECO:0000313" key="2">
    <source>
        <dbReference type="Proteomes" id="UP000245720"/>
    </source>
</evidence>
<gene>
    <name evidence="1" type="ORF">IE37_02579</name>
</gene>
<organism evidence="1 2">
    <name type="scientific">Ruminococcus flavefaciens</name>
    <dbReference type="NCBI Taxonomy" id="1265"/>
    <lineage>
        <taxon>Bacteria</taxon>
        <taxon>Bacillati</taxon>
        <taxon>Bacillota</taxon>
        <taxon>Clostridia</taxon>
        <taxon>Eubacteriales</taxon>
        <taxon>Oscillospiraceae</taxon>
        <taxon>Ruminococcus</taxon>
    </lineage>
</organism>
<evidence type="ECO:0000313" key="1">
    <source>
        <dbReference type="EMBL" id="PWJ11354.1"/>
    </source>
</evidence>
<dbReference type="AlphaFoldDB" id="A0A315XXD6"/>
<dbReference type="RefSeq" id="WP_109727305.1">
    <property type="nucleotide sequence ID" value="NZ_QGDI01000010.1"/>
</dbReference>
<proteinExistence type="predicted"/>
<dbReference type="OrthoDB" id="2082332at2"/>
<accession>A0A315XXD6</accession>
<dbReference type="Proteomes" id="UP000245720">
    <property type="component" value="Unassembled WGS sequence"/>
</dbReference>
<comment type="caution">
    <text evidence="1">The sequence shown here is derived from an EMBL/GenBank/DDBJ whole genome shotgun (WGS) entry which is preliminary data.</text>
</comment>